<evidence type="ECO:0000256" key="12">
    <source>
        <dbReference type="ARBA" id="ARBA00031552"/>
    </source>
</evidence>
<evidence type="ECO:0000256" key="14">
    <source>
        <dbReference type="SAM" id="MobiDB-lite"/>
    </source>
</evidence>
<keyword evidence="20" id="KW-1185">Reference proteome</keyword>
<dbReference type="Proteomes" id="UP001152797">
    <property type="component" value="Unassembled WGS sequence"/>
</dbReference>
<feature type="domain" description="Diphthamide synthase" evidence="16">
    <location>
        <begin position="1156"/>
        <end position="1372"/>
    </location>
</feature>
<sequence length="1374" mass="149319">MSIVSVSSLLAFFSPGPMEMLIIGIVAVLLFGKRLPEVGRSLGKGLVEFKKGIRGVEDEMNSVTREADRASRYNDDDDRDVATAPKFEPPPTEPRMVCVDRRQVKTGAHGSLSVRDGYAIALSVGFVALPAPGSRERASLLPNDEAKPAARNPRVWVALLVAVFFAMSSADTAQAAVISLDDIDFWVGSGSNRAAMVVTWSAPEVFNNTIVPDMFNAVVAADPRLFAMASGNTQFGTTVFGIGYDLDNDGQYGLSDGFTNYSKSDFTAGFVYGGYGDPDYFYTTDVDDLYWGGWYGPNWELWHELGGNGGFTNAPDRGPDPYYTSNGFYGGDHGEWHFSEVGMTGMTLEDGSWMGWSVAAGGLDYGNPSSEGTMAWLDHKAAPNTVAVPEPSGLMLAGCGFSALLLVIRRRATTEAEPRGGEVKREFVSVLLGALLILCFAAGTRADSPYATELIEENATYGNASLYNDPNAVLGEPTRIAVNNDPFVGSSPFHVKIVEPAYNLDPEDNKVITTLSRKLVSGSYQYGAITVKFDHQVFDDPANPYGIDLNVFGNSFYVGSGYVSDTSDMRSYNLVGGIFAEPVVVSVSPDNIDWYTYSIGPYGDTAFPTQGHQWSAEQHDLTGNGWTDQETDFTKPVNPTLNSVLGAPGQVMSAADAMQTYVNSGGGTGIDLSESGFEWIQFVRVEATAQFREGEIDAFSDVRPMLVGESLSITPDNIAEGTPLFFQSPSDEARTGVLAEFLDVNGLAKLTTGELDDPLLLSALPSGNLLAGYQLDVGSLIGESEVDYQACFGLLPGLNYAGDGTDLELLSWSGSDWQPIPFQFDSGSGLAQLLDWTEMSSSLAIVQVPTRLAVARTLLPSESTLLNELGNIMRSEEYPRLQRGSARSKRASLQVSRGFTLVELLVTIAIIGIVLAILVPAVIAVRESGRRIQCVNNLKQMALAVQMYTTANLGSYPVAYHYGFDGTRTYTICWDLTTISQPGQEPEVVPGLLWQGVNSPMVIQMCPSYSGSANWAVDPYTGYNYNTSYIGHGQYESIVEPAREIMIKNKSYTAIFGDGEYAAGANKFMRAPFDSKGDDSFNGRWAGTQGFRHAGVTNVAFCDGHVESRADCYTQTDDWNGAANIAEGTGFLGPNNRIYGQEPCGKVAIPVKPKALLSWSSGKDSAWALQVLRERGEVEVVGLVTTFNEAFDRVAMHSVRRTLVEAQATAANVPLWSVWLPWPCTNAAYEEKMLELVARAKDSGVTHFAFGDLYLEDIRDYRVRQLAGSDIEPMFPIWTTRTETKQLARSMIDSGLRATLTCVDPKQLAPEFVGQEFDRELLENLPLGVDPCGEQGEFHTFCHSGPMFDRPILTTVGEMVHRDGFCFADIEEAR</sequence>
<comment type="subcellular location">
    <subcellularLocation>
        <location evidence="1">Membrane</location>
        <topology evidence="1">Single-pass membrane protein</topology>
    </subcellularLocation>
</comment>
<dbReference type="EMBL" id="CAMXCT020000001">
    <property type="protein sequence ID" value="CAL1125316.1"/>
    <property type="molecule type" value="Genomic_DNA"/>
</dbReference>
<dbReference type="EC" id="6.3.1.14" evidence="2"/>
<dbReference type="Gene3D" id="3.30.700.10">
    <property type="entry name" value="Glycoprotein, Type 4 Pilin"/>
    <property type="match status" value="1"/>
</dbReference>
<evidence type="ECO:0000256" key="13">
    <source>
        <dbReference type="ARBA" id="ARBA00048108"/>
    </source>
</evidence>
<dbReference type="PANTHER" id="PTHR30093:SF2">
    <property type="entry name" value="TYPE II SECRETION SYSTEM PROTEIN H"/>
    <property type="match status" value="1"/>
</dbReference>
<evidence type="ECO:0000256" key="5">
    <source>
        <dbReference type="ARBA" id="ARBA00022481"/>
    </source>
</evidence>
<dbReference type="InterPro" id="IPR014729">
    <property type="entry name" value="Rossmann-like_a/b/a_fold"/>
</dbReference>
<reference evidence="19" key="2">
    <citation type="submission" date="2024-04" db="EMBL/GenBank/DDBJ databases">
        <authorList>
            <person name="Chen Y."/>
            <person name="Shah S."/>
            <person name="Dougan E. K."/>
            <person name="Thang M."/>
            <person name="Chan C."/>
        </authorList>
    </citation>
    <scope>NUCLEOTIDE SEQUENCE [LARGE SCALE GENOMIC DNA]</scope>
</reference>
<evidence type="ECO:0000256" key="6">
    <source>
        <dbReference type="ARBA" id="ARBA00022692"/>
    </source>
</evidence>
<evidence type="ECO:0000313" key="19">
    <source>
        <dbReference type="EMBL" id="CAL1125316.1"/>
    </source>
</evidence>
<dbReference type="Pfam" id="PF02416">
    <property type="entry name" value="TatA_B_E"/>
    <property type="match status" value="1"/>
</dbReference>
<keyword evidence="6 15" id="KW-0812">Transmembrane</keyword>
<dbReference type="GO" id="GO:0043953">
    <property type="term" value="P:protein transport by the Tat complex"/>
    <property type="evidence" value="ECO:0007669"/>
    <property type="project" value="InterPro"/>
</dbReference>
<dbReference type="InterPro" id="IPR003369">
    <property type="entry name" value="TatA/B/E"/>
</dbReference>
<name>A0A9P1BEJ0_9DINO</name>
<dbReference type="EMBL" id="CAMXCT010000001">
    <property type="protein sequence ID" value="CAI3971941.1"/>
    <property type="molecule type" value="Genomic_DNA"/>
</dbReference>
<evidence type="ECO:0000256" key="4">
    <source>
        <dbReference type="ARBA" id="ARBA00022448"/>
    </source>
</evidence>
<dbReference type="SUPFAM" id="SSF54523">
    <property type="entry name" value="Pili subunits"/>
    <property type="match status" value="1"/>
</dbReference>
<keyword evidence="4" id="KW-0813">Transport</keyword>
<keyword evidence="7" id="KW-0653">Protein transport</keyword>
<evidence type="ECO:0000256" key="11">
    <source>
        <dbReference type="ARBA" id="ARBA00029814"/>
    </source>
</evidence>
<evidence type="ECO:0000256" key="7">
    <source>
        <dbReference type="ARBA" id="ARBA00022927"/>
    </source>
</evidence>
<dbReference type="OrthoDB" id="686384at2759"/>
<dbReference type="GO" id="GO:0016020">
    <property type="term" value="C:membrane"/>
    <property type="evidence" value="ECO:0007669"/>
    <property type="project" value="UniProtKB-SubCell"/>
</dbReference>
<dbReference type="Gene3D" id="1.20.5.3310">
    <property type="match status" value="1"/>
</dbReference>
<dbReference type="Pfam" id="PF07596">
    <property type="entry name" value="SBP_bac_10"/>
    <property type="match status" value="1"/>
</dbReference>
<dbReference type="HAMAP" id="MF_00236">
    <property type="entry name" value="TatA_E"/>
    <property type="match status" value="1"/>
</dbReference>
<keyword evidence="10 15" id="KW-0472">Membrane</keyword>
<comment type="catalytic activity">
    <reaction evidence="13">
        <text>diphthine-[translation elongation factor 2] + NH4(+) + ATP = diphthamide-[translation elongation factor 2] + AMP + diphosphate + H(+)</text>
        <dbReference type="Rhea" id="RHEA:19753"/>
        <dbReference type="Rhea" id="RHEA-COMP:10172"/>
        <dbReference type="Rhea" id="RHEA-COMP:10174"/>
        <dbReference type="ChEBI" id="CHEBI:15378"/>
        <dbReference type="ChEBI" id="CHEBI:16692"/>
        <dbReference type="ChEBI" id="CHEBI:28938"/>
        <dbReference type="ChEBI" id="CHEBI:30616"/>
        <dbReference type="ChEBI" id="CHEBI:33019"/>
        <dbReference type="ChEBI" id="CHEBI:82696"/>
        <dbReference type="ChEBI" id="CHEBI:456215"/>
        <dbReference type="EC" id="6.3.1.14"/>
    </reaction>
</comment>
<evidence type="ECO:0000256" key="15">
    <source>
        <dbReference type="SAM" id="Phobius"/>
    </source>
</evidence>
<feature type="domain" description="DUF1559" evidence="17">
    <location>
        <begin position="924"/>
        <end position="960"/>
    </location>
</feature>
<dbReference type="GO" id="GO:0017178">
    <property type="term" value="F:diphthine-ammonia ligase activity"/>
    <property type="evidence" value="ECO:0007669"/>
    <property type="project" value="UniProtKB-EC"/>
</dbReference>
<evidence type="ECO:0000259" key="17">
    <source>
        <dbReference type="Pfam" id="PF07596"/>
    </source>
</evidence>
<evidence type="ECO:0000256" key="1">
    <source>
        <dbReference type="ARBA" id="ARBA00004167"/>
    </source>
</evidence>
<dbReference type="InterPro" id="IPR027558">
    <property type="entry name" value="Pre_pil_HX9DG_C"/>
</dbReference>
<dbReference type="NCBIfam" id="TIGR04294">
    <property type="entry name" value="pre_pil_HX9DG"/>
    <property type="match status" value="1"/>
</dbReference>
<dbReference type="NCBIfam" id="TIGR02532">
    <property type="entry name" value="IV_pilin_GFxxxE"/>
    <property type="match status" value="1"/>
</dbReference>
<dbReference type="PANTHER" id="PTHR30093">
    <property type="entry name" value="GENERAL SECRETION PATHWAY PROTEIN G"/>
    <property type="match status" value="1"/>
</dbReference>
<dbReference type="PRINTS" id="PR00813">
    <property type="entry name" value="BCTERIALGSPG"/>
</dbReference>
<dbReference type="Pfam" id="PF07963">
    <property type="entry name" value="N_methyl"/>
    <property type="match status" value="1"/>
</dbReference>
<dbReference type="SUPFAM" id="SSF52402">
    <property type="entry name" value="Adenine nucleotide alpha hydrolases-like"/>
    <property type="match status" value="1"/>
</dbReference>
<dbReference type="InterPro" id="IPR006312">
    <property type="entry name" value="TatA/E"/>
</dbReference>
<evidence type="ECO:0000313" key="18">
    <source>
        <dbReference type="EMBL" id="CAI3971941.1"/>
    </source>
</evidence>
<organism evidence="18">
    <name type="scientific">Cladocopium goreaui</name>
    <dbReference type="NCBI Taxonomy" id="2562237"/>
    <lineage>
        <taxon>Eukaryota</taxon>
        <taxon>Sar</taxon>
        <taxon>Alveolata</taxon>
        <taxon>Dinophyceae</taxon>
        <taxon>Suessiales</taxon>
        <taxon>Symbiodiniaceae</taxon>
        <taxon>Cladocopium</taxon>
    </lineage>
</organism>
<proteinExistence type="inferred from homology"/>
<evidence type="ECO:0000256" key="9">
    <source>
        <dbReference type="ARBA" id="ARBA00023010"/>
    </source>
</evidence>
<dbReference type="Gene3D" id="3.40.50.620">
    <property type="entry name" value="HUPs"/>
    <property type="match status" value="1"/>
</dbReference>
<keyword evidence="5" id="KW-0488">Methylation</keyword>
<accession>A0A9P1BEJ0</accession>
<dbReference type="InterPro" id="IPR011453">
    <property type="entry name" value="DUF1559"/>
</dbReference>
<comment type="caution">
    <text evidence="18">The sequence shown here is derived from an EMBL/GenBank/DDBJ whole genome shotgun (WGS) entry which is preliminary data.</text>
</comment>
<keyword evidence="8 15" id="KW-1133">Transmembrane helix</keyword>
<reference evidence="18" key="1">
    <citation type="submission" date="2022-10" db="EMBL/GenBank/DDBJ databases">
        <authorList>
            <person name="Chen Y."/>
            <person name="Dougan E. K."/>
            <person name="Chan C."/>
            <person name="Rhodes N."/>
            <person name="Thang M."/>
        </authorList>
    </citation>
    <scope>NUCLEOTIDE SEQUENCE</scope>
</reference>
<evidence type="ECO:0000256" key="10">
    <source>
        <dbReference type="ARBA" id="ARBA00023136"/>
    </source>
</evidence>
<feature type="region of interest" description="Disordered" evidence="14">
    <location>
        <begin position="60"/>
        <end position="94"/>
    </location>
</feature>
<dbReference type="Pfam" id="PF01902">
    <property type="entry name" value="Diphthami_syn_2"/>
    <property type="match status" value="1"/>
</dbReference>
<evidence type="ECO:0000256" key="2">
    <source>
        <dbReference type="ARBA" id="ARBA00012089"/>
    </source>
</evidence>
<dbReference type="EMBL" id="CAMXCT030000001">
    <property type="protein sequence ID" value="CAL4759253.1"/>
    <property type="molecule type" value="Genomic_DNA"/>
</dbReference>
<dbReference type="InterPro" id="IPR000983">
    <property type="entry name" value="Bac_GSPG_pilin"/>
</dbReference>
<feature type="transmembrane region" description="Helical" evidence="15">
    <location>
        <begin position="904"/>
        <end position="925"/>
    </location>
</feature>
<dbReference type="InterPro" id="IPR012902">
    <property type="entry name" value="N_methyl_site"/>
</dbReference>
<protein>
    <recommendedName>
        <fullName evidence="3">Diphthine--ammonia ligase</fullName>
        <ecNumber evidence="2">6.3.1.14</ecNumber>
    </recommendedName>
    <alternativeName>
        <fullName evidence="11">Diphthamide synthase</fullName>
    </alternativeName>
    <alternativeName>
        <fullName evidence="12">Diphthamide synthetase</fullName>
    </alternativeName>
</protein>
<evidence type="ECO:0000256" key="3">
    <source>
        <dbReference type="ARBA" id="ARBA00018426"/>
    </source>
</evidence>
<evidence type="ECO:0000259" key="16">
    <source>
        <dbReference type="Pfam" id="PF01902"/>
    </source>
</evidence>
<dbReference type="InterPro" id="IPR045584">
    <property type="entry name" value="Pilin-like"/>
</dbReference>
<evidence type="ECO:0000256" key="8">
    <source>
        <dbReference type="ARBA" id="ARBA00022989"/>
    </source>
</evidence>
<gene>
    <name evidence="18" type="ORF">C1SCF055_LOCUS531</name>
</gene>
<dbReference type="Gene3D" id="3.90.1490.10">
    <property type="entry name" value="putative n-type atp pyrophosphatase, domain 2"/>
    <property type="match status" value="1"/>
</dbReference>
<evidence type="ECO:0000313" key="20">
    <source>
        <dbReference type="Proteomes" id="UP001152797"/>
    </source>
</evidence>
<dbReference type="PROSITE" id="PS00409">
    <property type="entry name" value="PROKAR_NTER_METHYL"/>
    <property type="match status" value="1"/>
</dbReference>
<keyword evidence="9" id="KW-0811">Translocation</keyword>
<feature type="compositionally biased region" description="Basic and acidic residues" evidence="14">
    <location>
        <begin position="65"/>
        <end position="74"/>
    </location>
</feature>
<dbReference type="InterPro" id="IPR002761">
    <property type="entry name" value="Diphthami_syn_dom"/>
</dbReference>